<organism evidence="1 2">
    <name type="scientific">Candidatus Parvarchaeum acidophilus ARMAN-5</name>
    <dbReference type="NCBI Taxonomy" id="662762"/>
    <lineage>
        <taxon>Archaea</taxon>
        <taxon>Candidatus Parvarchaeota</taxon>
        <taxon>Candidatus Parvarchaeum</taxon>
    </lineage>
</organism>
<name>D6GW58_PARA5</name>
<dbReference type="GO" id="GO:0047429">
    <property type="term" value="F:nucleoside triphosphate diphosphatase activity"/>
    <property type="evidence" value="ECO:0007669"/>
    <property type="project" value="InterPro"/>
</dbReference>
<proteinExistence type="predicted"/>
<evidence type="ECO:0000313" key="2">
    <source>
        <dbReference type="Proteomes" id="UP000009376"/>
    </source>
</evidence>
<evidence type="ECO:0000313" key="1">
    <source>
        <dbReference type="EMBL" id="EFD92552.1"/>
    </source>
</evidence>
<dbReference type="PANTHER" id="PTHR46523">
    <property type="entry name" value="DCTP PYROPHOSPHATASE 1"/>
    <property type="match status" value="1"/>
</dbReference>
<dbReference type="Gene3D" id="1.10.287.1080">
    <property type="entry name" value="MazG-like"/>
    <property type="match status" value="1"/>
</dbReference>
<dbReference type="Pfam" id="PF12643">
    <property type="entry name" value="MazG-like"/>
    <property type="match status" value="1"/>
</dbReference>
<sequence length="70" mass="8369">MFPFRALSAKPEKKDEITQELSDTFYFILRFAQMNKLDLSKELKRKLDINNKHYPIEKSKGSNKKYTEII</sequence>
<protein>
    <recommendedName>
        <fullName evidence="3">MazG nucleotide pyrophosphohydrolase</fullName>
    </recommendedName>
</protein>
<dbReference type="AlphaFoldDB" id="D6GW58"/>
<dbReference type="Proteomes" id="UP000009376">
    <property type="component" value="Unassembled WGS sequence"/>
</dbReference>
<dbReference type="EMBL" id="GG745576">
    <property type="protein sequence ID" value="EFD92552.1"/>
    <property type="molecule type" value="Genomic_DNA"/>
</dbReference>
<gene>
    <name evidence="1" type="ORF">BJBARM5_0732</name>
</gene>
<dbReference type="SUPFAM" id="SSF101386">
    <property type="entry name" value="all-alpha NTP pyrophosphatases"/>
    <property type="match status" value="1"/>
</dbReference>
<evidence type="ECO:0008006" key="3">
    <source>
        <dbReference type="Google" id="ProtNLM"/>
    </source>
</evidence>
<dbReference type="InterPro" id="IPR052555">
    <property type="entry name" value="dCTP_Pyrophosphatase"/>
</dbReference>
<dbReference type="PANTHER" id="PTHR46523:SF1">
    <property type="entry name" value="DCTP PYROPHOSPHATASE 1"/>
    <property type="match status" value="1"/>
</dbReference>
<reference evidence="1 2" key="1">
    <citation type="journal article" date="2010" name="Proc. Natl. Acad. Sci. U.S.A.">
        <title>Enigmatic, ultrasmall, uncultivated Archaea.</title>
        <authorList>
            <person name="Baker B.J."/>
            <person name="Comolli L.R."/>
            <person name="Dick G.J."/>
            <person name="Hauser L.J."/>
            <person name="Hyatt D."/>
            <person name="Dill B.D."/>
            <person name="Land M.L."/>
            <person name="Verberkmoes N.C."/>
            <person name="Hettich R.L."/>
            <person name="Banfield J.F."/>
        </authorList>
    </citation>
    <scope>NUCLEOTIDE SEQUENCE [LARGE SCALE GENOMIC DNA]</scope>
</reference>
<dbReference type="GO" id="GO:0009143">
    <property type="term" value="P:nucleoside triphosphate catabolic process"/>
    <property type="evidence" value="ECO:0007669"/>
    <property type="project" value="InterPro"/>
</dbReference>
<accession>D6GW58</accession>
<dbReference type="InterPro" id="IPR025984">
    <property type="entry name" value="DCTPP"/>
</dbReference>